<dbReference type="PROSITE" id="PS00941">
    <property type="entry name" value="CARBOXYLESTERASE_B_2"/>
    <property type="match status" value="1"/>
</dbReference>
<evidence type="ECO:0000313" key="6">
    <source>
        <dbReference type="Proteomes" id="UP001165652"/>
    </source>
</evidence>
<dbReference type="Pfam" id="PF00135">
    <property type="entry name" value="COesterase"/>
    <property type="match status" value="1"/>
</dbReference>
<keyword evidence="3" id="KW-0732">Signal</keyword>
<organism evidence="5 6">
    <name type="scientific">Rhodoplanes tepidamans</name>
    <name type="common">Rhodoplanes cryptolactis</name>
    <dbReference type="NCBI Taxonomy" id="200616"/>
    <lineage>
        <taxon>Bacteria</taxon>
        <taxon>Pseudomonadati</taxon>
        <taxon>Pseudomonadota</taxon>
        <taxon>Alphaproteobacteria</taxon>
        <taxon>Hyphomicrobiales</taxon>
        <taxon>Nitrobacteraceae</taxon>
        <taxon>Rhodoplanes</taxon>
    </lineage>
</organism>
<accession>A0ABT5J9J4</accession>
<dbReference type="SUPFAM" id="SSF53474">
    <property type="entry name" value="alpha/beta-Hydrolases"/>
    <property type="match status" value="1"/>
</dbReference>
<comment type="similarity">
    <text evidence="1 3">Belongs to the type-B carboxylesterase/lipase family.</text>
</comment>
<feature type="chain" id="PRO_5044989429" description="Carboxylic ester hydrolase" evidence="3">
    <location>
        <begin position="23"/>
        <end position="525"/>
    </location>
</feature>
<evidence type="ECO:0000256" key="3">
    <source>
        <dbReference type="RuleBase" id="RU361235"/>
    </source>
</evidence>
<evidence type="ECO:0000259" key="4">
    <source>
        <dbReference type="Pfam" id="PF00135"/>
    </source>
</evidence>
<dbReference type="EC" id="3.1.1.-" evidence="3"/>
<comment type="caution">
    <text evidence="5">The sequence shown here is derived from an EMBL/GenBank/DDBJ whole genome shotgun (WGS) entry which is preliminary data.</text>
</comment>
<keyword evidence="6" id="KW-1185">Reference proteome</keyword>
<dbReference type="InterPro" id="IPR050309">
    <property type="entry name" value="Type-B_Carboxylest/Lipase"/>
</dbReference>
<dbReference type="Gene3D" id="3.40.50.1820">
    <property type="entry name" value="alpha/beta hydrolase"/>
    <property type="match status" value="1"/>
</dbReference>
<feature type="signal peptide" evidence="3">
    <location>
        <begin position="1"/>
        <end position="22"/>
    </location>
</feature>
<dbReference type="Proteomes" id="UP001165652">
    <property type="component" value="Unassembled WGS sequence"/>
</dbReference>
<keyword evidence="2 3" id="KW-0378">Hydrolase</keyword>
<reference evidence="5" key="2">
    <citation type="submission" date="2023-02" db="EMBL/GenBank/DDBJ databases">
        <authorList>
            <person name="Rayyan A."/>
            <person name="Meyer T."/>
            <person name="Kyndt J.A."/>
        </authorList>
    </citation>
    <scope>NUCLEOTIDE SEQUENCE</scope>
    <source>
        <strain evidence="5">DSM 9987</strain>
    </source>
</reference>
<dbReference type="EMBL" id="JAQQLI010000014">
    <property type="protein sequence ID" value="MDC7786269.1"/>
    <property type="molecule type" value="Genomic_DNA"/>
</dbReference>
<sequence>MAACLVVGLTVAGFAPAGPAAAASEPARVVALDSGSVSGRIADGIGVFLGIPYAAPPTGELRWAPPREPAGWTGIRDATAYGPACPQTGLLEATASEDCLTLNVWAPAAASADKRPVMVWIHGGGFNFGASSQPEYDGATLARQGVVVVTLNYRLGPLGFFPHRRLAGEPGPAASGNFGLLDQIAALTWVRRNVAVFGGDPGNVTLFGQSAGSRSVSLLTLSPLGEGLFHRAIAESGGPVVGSEYLTPAFDGDGTAVATMSDRLAVRLGCAGVADEISCLRAKTAMEVVKAADCRTGLFEDGLFFAPVLDGTVLPRDPVAAALNGTRARVPMIVGSTGNEGTTYLRGVGGLTLRTYDAFMAARFGAAKDQALAIFPAASDADVPRAIDRFITVAVNAQPARFMARSSERAGSKAYLYRFTRRPNTARARDLGAFHGVDLAYVFGNTTDADGYTELDRALSRQVMAYWVNFATTGNPNGPGLPEWPVYRAVTDENLDFADTVRRESGLFRAESDFIDRASRFGLTR</sequence>
<gene>
    <name evidence="5" type="ORF">PQJ73_11305</name>
</gene>
<dbReference type="InterPro" id="IPR002018">
    <property type="entry name" value="CarbesteraseB"/>
</dbReference>
<protein>
    <recommendedName>
        <fullName evidence="3">Carboxylic ester hydrolase</fullName>
        <ecNumber evidence="3">3.1.1.-</ecNumber>
    </recommendedName>
</protein>
<evidence type="ECO:0000256" key="1">
    <source>
        <dbReference type="ARBA" id="ARBA00005964"/>
    </source>
</evidence>
<dbReference type="InterPro" id="IPR029058">
    <property type="entry name" value="AB_hydrolase_fold"/>
</dbReference>
<reference evidence="5" key="1">
    <citation type="journal article" date="2023" name="Microbiol Resour">
        <title>Genome Sequences of Rhodoplanes serenus and Two Thermotolerant Strains, Rhodoplanes tepidamans and 'Rhodoplanes cryptolactis,' Further Refine the Genus.</title>
        <authorList>
            <person name="Rayyan A.A."/>
            <person name="Kyndt J.A."/>
        </authorList>
    </citation>
    <scope>NUCLEOTIDE SEQUENCE</scope>
    <source>
        <strain evidence="5">DSM 9987</strain>
    </source>
</reference>
<dbReference type="InterPro" id="IPR019819">
    <property type="entry name" value="Carboxylesterase_B_CS"/>
</dbReference>
<proteinExistence type="inferred from homology"/>
<dbReference type="InterPro" id="IPR019826">
    <property type="entry name" value="Carboxylesterase_B_AS"/>
</dbReference>
<feature type="domain" description="Carboxylesterase type B" evidence="4">
    <location>
        <begin position="28"/>
        <end position="501"/>
    </location>
</feature>
<dbReference type="PANTHER" id="PTHR11559">
    <property type="entry name" value="CARBOXYLESTERASE"/>
    <property type="match status" value="1"/>
</dbReference>
<dbReference type="InterPro" id="IPR000997">
    <property type="entry name" value="Cholinesterase"/>
</dbReference>
<name>A0ABT5J9J4_RHOTP</name>
<evidence type="ECO:0000256" key="2">
    <source>
        <dbReference type="ARBA" id="ARBA00022801"/>
    </source>
</evidence>
<dbReference type="PRINTS" id="PR00878">
    <property type="entry name" value="CHOLNESTRASE"/>
</dbReference>
<evidence type="ECO:0000313" key="5">
    <source>
        <dbReference type="EMBL" id="MDC7786269.1"/>
    </source>
</evidence>
<dbReference type="PROSITE" id="PS00122">
    <property type="entry name" value="CARBOXYLESTERASE_B_1"/>
    <property type="match status" value="1"/>
</dbReference>